<sequence>MTAAPERNGARSAAGRIAVHREAISQLKVMAAQQTLSSPLTVPADPQALDVTDRILQEITSVGRRLEAMDLKITDLSAASASIRMDIACFSEKVVDLDQRLINVEDHIRMLPEHDGALRTLREKLTDVEDQSRRDNVCFFGIPERKEGTDIKAFLQSLLPELTGLTFSPPLEFQRVHMVGPPRSIS</sequence>
<evidence type="ECO:0000313" key="2">
    <source>
        <dbReference type="Proteomes" id="UP001066276"/>
    </source>
</evidence>
<keyword evidence="2" id="KW-1185">Reference proteome</keyword>
<dbReference type="EMBL" id="JANPWB010000011">
    <property type="protein sequence ID" value="KAJ1127730.1"/>
    <property type="molecule type" value="Genomic_DNA"/>
</dbReference>
<organism evidence="1 2">
    <name type="scientific">Pleurodeles waltl</name>
    <name type="common">Iberian ribbed newt</name>
    <dbReference type="NCBI Taxonomy" id="8319"/>
    <lineage>
        <taxon>Eukaryota</taxon>
        <taxon>Metazoa</taxon>
        <taxon>Chordata</taxon>
        <taxon>Craniata</taxon>
        <taxon>Vertebrata</taxon>
        <taxon>Euteleostomi</taxon>
        <taxon>Amphibia</taxon>
        <taxon>Batrachia</taxon>
        <taxon>Caudata</taxon>
        <taxon>Salamandroidea</taxon>
        <taxon>Salamandridae</taxon>
        <taxon>Pleurodelinae</taxon>
        <taxon>Pleurodeles</taxon>
    </lineage>
</organism>
<protein>
    <submittedName>
        <fullName evidence="1">Uncharacterized protein</fullName>
    </submittedName>
</protein>
<dbReference type="Proteomes" id="UP001066276">
    <property type="component" value="Chromosome 7"/>
</dbReference>
<proteinExistence type="predicted"/>
<evidence type="ECO:0000313" key="1">
    <source>
        <dbReference type="EMBL" id="KAJ1127730.1"/>
    </source>
</evidence>
<dbReference type="Gene3D" id="3.30.70.1820">
    <property type="entry name" value="L1 transposable element, RRM domain"/>
    <property type="match status" value="1"/>
</dbReference>
<dbReference type="AlphaFoldDB" id="A0AAV7PQI5"/>
<name>A0AAV7PQI5_PLEWA</name>
<accession>A0AAV7PQI5</accession>
<comment type="caution">
    <text evidence="1">The sequence shown here is derived from an EMBL/GenBank/DDBJ whole genome shotgun (WGS) entry which is preliminary data.</text>
</comment>
<gene>
    <name evidence="1" type="ORF">NDU88_006123</name>
</gene>
<reference evidence="1" key="1">
    <citation type="journal article" date="2022" name="bioRxiv">
        <title>Sequencing and chromosome-scale assembly of the giantPleurodeles waltlgenome.</title>
        <authorList>
            <person name="Brown T."/>
            <person name="Elewa A."/>
            <person name="Iarovenko S."/>
            <person name="Subramanian E."/>
            <person name="Araus A.J."/>
            <person name="Petzold A."/>
            <person name="Susuki M."/>
            <person name="Suzuki K.-i.T."/>
            <person name="Hayashi T."/>
            <person name="Toyoda A."/>
            <person name="Oliveira C."/>
            <person name="Osipova E."/>
            <person name="Leigh N.D."/>
            <person name="Simon A."/>
            <person name="Yun M.H."/>
        </authorList>
    </citation>
    <scope>NUCLEOTIDE SEQUENCE</scope>
    <source>
        <strain evidence="1">20211129_DDA</strain>
        <tissue evidence="1">Liver</tissue>
    </source>
</reference>